<feature type="transmembrane region" description="Helical" evidence="1">
    <location>
        <begin position="101"/>
        <end position="124"/>
    </location>
</feature>
<keyword evidence="3" id="KW-1185">Reference proteome</keyword>
<keyword evidence="1" id="KW-0812">Transmembrane</keyword>
<keyword evidence="1" id="KW-1133">Transmembrane helix</keyword>
<dbReference type="EMBL" id="CM001880">
    <property type="protein sequence ID" value="EOY01535.1"/>
    <property type="molecule type" value="Genomic_DNA"/>
</dbReference>
<gene>
    <name evidence="2" type="ORF">TCM_011399</name>
</gene>
<reference evidence="2 3" key="1">
    <citation type="journal article" date="2013" name="Genome Biol.">
        <title>The genome sequence of the most widely cultivated cacao type and its use to identify candidate genes regulating pod color.</title>
        <authorList>
            <person name="Motamayor J.C."/>
            <person name="Mockaitis K."/>
            <person name="Schmutz J."/>
            <person name="Haiminen N."/>
            <person name="Iii D.L."/>
            <person name="Cornejo O."/>
            <person name="Findley S.D."/>
            <person name="Zheng P."/>
            <person name="Utro F."/>
            <person name="Royaert S."/>
            <person name="Saski C."/>
            <person name="Jenkins J."/>
            <person name="Podicheti R."/>
            <person name="Zhao M."/>
            <person name="Scheffler B.E."/>
            <person name="Stack J.C."/>
            <person name="Feltus F.A."/>
            <person name="Mustiga G.M."/>
            <person name="Amores F."/>
            <person name="Phillips W."/>
            <person name="Marelli J.P."/>
            <person name="May G.D."/>
            <person name="Shapiro H."/>
            <person name="Ma J."/>
            <person name="Bustamante C.D."/>
            <person name="Schnell R.J."/>
            <person name="Main D."/>
            <person name="Gilbert D."/>
            <person name="Parida L."/>
            <person name="Kuhn D.N."/>
        </authorList>
    </citation>
    <scope>NUCLEOTIDE SEQUENCE [LARGE SCALE GENOMIC DNA]</scope>
    <source>
        <strain evidence="3">cv. Matina 1-6</strain>
    </source>
</reference>
<evidence type="ECO:0000256" key="1">
    <source>
        <dbReference type="SAM" id="Phobius"/>
    </source>
</evidence>
<evidence type="ECO:0000313" key="2">
    <source>
        <dbReference type="EMBL" id="EOY01535.1"/>
    </source>
</evidence>
<accession>A0A061E956</accession>
<dbReference type="InParanoid" id="A0A061E956"/>
<dbReference type="AlphaFoldDB" id="A0A061E956"/>
<keyword evidence="1" id="KW-0472">Membrane</keyword>
<feature type="transmembrane region" description="Helical" evidence="1">
    <location>
        <begin position="29"/>
        <end position="53"/>
    </location>
</feature>
<name>A0A061E956_THECC</name>
<organism evidence="2 3">
    <name type="scientific">Theobroma cacao</name>
    <name type="common">Cacao</name>
    <name type="synonym">Cocoa</name>
    <dbReference type="NCBI Taxonomy" id="3641"/>
    <lineage>
        <taxon>Eukaryota</taxon>
        <taxon>Viridiplantae</taxon>
        <taxon>Streptophyta</taxon>
        <taxon>Embryophyta</taxon>
        <taxon>Tracheophyta</taxon>
        <taxon>Spermatophyta</taxon>
        <taxon>Magnoliopsida</taxon>
        <taxon>eudicotyledons</taxon>
        <taxon>Gunneridae</taxon>
        <taxon>Pentapetalae</taxon>
        <taxon>rosids</taxon>
        <taxon>malvids</taxon>
        <taxon>Malvales</taxon>
        <taxon>Malvaceae</taxon>
        <taxon>Byttnerioideae</taxon>
        <taxon>Theobroma</taxon>
    </lineage>
</organism>
<protein>
    <submittedName>
        <fullName evidence="2">Uncharacterized protein</fullName>
    </submittedName>
</protein>
<dbReference type="Proteomes" id="UP000026915">
    <property type="component" value="Chromosome 2"/>
</dbReference>
<sequence length="130" mass="14187">MICIEKQMVSTGYTFYPHHVSFSEMLSSIAVQTTILESILFISFTVATILILLPHEYVKGSPVPIIVFKGHPATFHAFTICIIFAFSGAFCALMTPNSPRIASLCGCYSIASMASAIGLLIWAVRRGDHV</sequence>
<proteinExistence type="predicted"/>
<feature type="transmembrane region" description="Helical" evidence="1">
    <location>
        <begin position="74"/>
        <end position="95"/>
    </location>
</feature>
<evidence type="ECO:0000313" key="3">
    <source>
        <dbReference type="Proteomes" id="UP000026915"/>
    </source>
</evidence>
<dbReference type="eggNOG" id="ENOG502S98D">
    <property type="taxonomic scope" value="Eukaryota"/>
</dbReference>
<dbReference type="HOGENOM" id="CLU_157588_0_0_1"/>
<dbReference type="Gramene" id="EOY01535">
    <property type="protein sequence ID" value="EOY01535"/>
    <property type="gene ID" value="TCM_011399"/>
</dbReference>
<dbReference type="OMA" id="FHAFIIC"/>